<proteinExistence type="predicted"/>
<evidence type="ECO:0000313" key="2">
    <source>
        <dbReference type="EMBL" id="NKC34208.1"/>
    </source>
</evidence>
<protein>
    <submittedName>
        <fullName evidence="2">Alpha/beta hydrolase</fullName>
    </submittedName>
</protein>
<dbReference type="InterPro" id="IPR050266">
    <property type="entry name" value="AB_hydrolase_sf"/>
</dbReference>
<feature type="domain" description="AB hydrolase-1" evidence="1">
    <location>
        <begin position="61"/>
        <end position="164"/>
    </location>
</feature>
<dbReference type="PANTHER" id="PTHR43798:SF33">
    <property type="entry name" value="HYDROLASE, PUTATIVE (AFU_ORTHOLOGUE AFUA_2G14860)-RELATED"/>
    <property type="match status" value="1"/>
</dbReference>
<dbReference type="Proteomes" id="UP000787635">
    <property type="component" value="Unassembled WGS sequence"/>
</dbReference>
<organism evidence="2 3">
    <name type="scientific">Falsiroseomonas selenitidurans</name>
    <dbReference type="NCBI Taxonomy" id="2716335"/>
    <lineage>
        <taxon>Bacteria</taxon>
        <taxon>Pseudomonadati</taxon>
        <taxon>Pseudomonadota</taxon>
        <taxon>Alphaproteobacteria</taxon>
        <taxon>Acetobacterales</taxon>
        <taxon>Roseomonadaceae</taxon>
        <taxon>Falsiroseomonas</taxon>
    </lineage>
</organism>
<keyword evidence="2" id="KW-0378">Hydrolase</keyword>
<dbReference type="Gene3D" id="3.40.50.1820">
    <property type="entry name" value="alpha/beta hydrolase"/>
    <property type="match status" value="1"/>
</dbReference>
<evidence type="ECO:0000313" key="3">
    <source>
        <dbReference type="Proteomes" id="UP000787635"/>
    </source>
</evidence>
<reference evidence="2 3" key="1">
    <citation type="submission" date="2020-03" db="EMBL/GenBank/DDBJ databases">
        <title>Roseomonas selenitidurans sp. nov. isolated from urban soil.</title>
        <authorList>
            <person name="Liu H."/>
        </authorList>
    </citation>
    <scope>NUCLEOTIDE SEQUENCE [LARGE SCALE GENOMIC DNA]</scope>
    <source>
        <strain evidence="2 3">BU-1</strain>
    </source>
</reference>
<comment type="caution">
    <text evidence="2">The sequence shown here is derived from an EMBL/GenBank/DDBJ whole genome shotgun (WGS) entry which is preliminary data.</text>
</comment>
<gene>
    <name evidence="2" type="ORF">HEQ75_25350</name>
</gene>
<dbReference type="InterPro" id="IPR000073">
    <property type="entry name" value="AB_hydrolase_1"/>
</dbReference>
<dbReference type="PANTHER" id="PTHR43798">
    <property type="entry name" value="MONOACYLGLYCEROL LIPASE"/>
    <property type="match status" value="1"/>
</dbReference>
<dbReference type="SUPFAM" id="SSF53474">
    <property type="entry name" value="alpha/beta-Hydrolases"/>
    <property type="match status" value="1"/>
</dbReference>
<dbReference type="GO" id="GO:0016787">
    <property type="term" value="F:hydrolase activity"/>
    <property type="evidence" value="ECO:0007669"/>
    <property type="project" value="UniProtKB-KW"/>
</dbReference>
<dbReference type="EMBL" id="JAAVNE010000070">
    <property type="protein sequence ID" value="NKC34208.1"/>
    <property type="molecule type" value="Genomic_DNA"/>
</dbReference>
<dbReference type="RefSeq" id="WP_168034922.1">
    <property type="nucleotide sequence ID" value="NZ_JAAVNE010000070.1"/>
</dbReference>
<evidence type="ECO:0000259" key="1">
    <source>
        <dbReference type="Pfam" id="PF00561"/>
    </source>
</evidence>
<keyword evidence="3" id="KW-1185">Reference proteome</keyword>
<sequence>MIALLLVLAGLGLLMLAGSAWEAWQAARERRRVATRGQFVQIGEIQLHAVVHGRRRNVQDPAIILDGGLTNGSLAWPAVTRALENDWLLVSFDRAGHNWSSPAPLPRNAEALLAEQRALLAALHITPPWVLVAHSFSGHIARLHAARHPEDVAGLVLVEATPAPQVAPVLRSRYARALAWKVPLARLGLWRLWSLRRRLPPLPGQVAPPTMITTWLHLSRSARALAATQAELACFAADHAAVEAAPPPRQPSIVLASTEGAVAVPPGMAAATAHEAALAAQRDLAARLPRGQLRVVEAPDHDLPWSAPGEVAAAIEELARHAAPARRPG</sequence>
<dbReference type="Pfam" id="PF00561">
    <property type="entry name" value="Abhydrolase_1"/>
    <property type="match status" value="1"/>
</dbReference>
<accession>A0ABX1EER0</accession>
<name>A0ABX1EER0_9PROT</name>
<dbReference type="InterPro" id="IPR029058">
    <property type="entry name" value="AB_hydrolase_fold"/>
</dbReference>